<organism evidence="1 2">
    <name type="scientific">Faecalibacterium duncaniae (strain DSM 17677 / JCM 31915 / A2-165)</name>
    <name type="common">Faecalibacterium prausnitzii</name>
    <dbReference type="NCBI Taxonomy" id="411483"/>
    <lineage>
        <taxon>Bacteria</taxon>
        <taxon>Bacillati</taxon>
        <taxon>Bacillota</taxon>
        <taxon>Clostridia</taxon>
        <taxon>Eubacteriales</taxon>
        <taxon>Oscillospiraceae</taxon>
        <taxon>Faecalibacterium</taxon>
    </lineage>
</organism>
<dbReference type="OrthoDB" id="9979019at2"/>
<evidence type="ECO:0000313" key="2">
    <source>
        <dbReference type="Proteomes" id="UP000004619"/>
    </source>
</evidence>
<gene>
    <name evidence="1" type="ORF">FAEPRAA2165_03241</name>
</gene>
<evidence type="ECO:0000313" key="1">
    <source>
        <dbReference type="EMBL" id="EEU95262.1"/>
    </source>
</evidence>
<protein>
    <submittedName>
        <fullName evidence="1">Uncharacterized protein</fullName>
    </submittedName>
</protein>
<keyword evidence="2" id="KW-1185">Reference proteome</keyword>
<dbReference type="Proteomes" id="UP000004619">
    <property type="component" value="Unassembled WGS sequence"/>
</dbReference>
<dbReference type="STRING" id="411483.FAEPRAA2165_03241"/>
<dbReference type="HOGENOM" id="CLU_3118036_0_0_9"/>
<proteinExistence type="predicted"/>
<dbReference type="GeneID" id="90659379"/>
<dbReference type="RefSeq" id="WP_005935779.1">
    <property type="nucleotide sequence ID" value="NZ_CP022479.1"/>
</dbReference>
<dbReference type="AlphaFoldDB" id="C7HA86"/>
<reference evidence="1" key="1">
    <citation type="submission" date="2009-08" db="EMBL/GenBank/DDBJ databases">
        <authorList>
            <person name="Weinstock G."/>
            <person name="Sodergren E."/>
            <person name="Clifton S."/>
            <person name="Fulton L."/>
            <person name="Fulton B."/>
            <person name="Courtney L."/>
            <person name="Fronick C."/>
            <person name="Harrison M."/>
            <person name="Strong C."/>
            <person name="Farmer C."/>
            <person name="Delahaunty K."/>
            <person name="Markovic C."/>
            <person name="Hall O."/>
            <person name="Minx P."/>
            <person name="Tomlinson C."/>
            <person name="Mitreva M."/>
            <person name="Nelson J."/>
            <person name="Hou S."/>
            <person name="Wollam A."/>
            <person name="Pepin K.H."/>
            <person name="Johnson M."/>
            <person name="Bhonagiri V."/>
            <person name="Nash W.E."/>
            <person name="Warren W."/>
            <person name="Chinwalla A."/>
            <person name="Mardis E.R."/>
            <person name="Wilson R.K."/>
        </authorList>
    </citation>
    <scope>NUCLEOTIDE SEQUENCE [LARGE SCALE GENOMIC DNA]</scope>
    <source>
        <strain evidence="1">A2-165</strain>
    </source>
</reference>
<dbReference type="EMBL" id="ACOP02000085">
    <property type="protein sequence ID" value="EEU95262.1"/>
    <property type="molecule type" value="Genomic_DNA"/>
</dbReference>
<accession>C7HA86</accession>
<sequence length="50" mass="6000">MRVIKKVLHEKRKTTEAHIQQLQHKGKQGIRYTAMMPDARFARRLRGEKQ</sequence>
<name>C7HA86_FAED2</name>
<comment type="caution">
    <text evidence="1">The sequence shown here is derived from an EMBL/GenBank/DDBJ whole genome shotgun (WGS) entry which is preliminary data.</text>
</comment>